<sequence length="32" mass="3778">MKKKTREKMMIAMTVFIIVIFIVTLLPSIFSF</sequence>
<reference evidence="2 3" key="1">
    <citation type="submission" date="2016-05" db="EMBL/GenBank/DDBJ databases">
        <title>Microbial solvent formation.</title>
        <authorList>
            <person name="Poehlein A."/>
            <person name="Montoya Solano J.D."/>
            <person name="Flitsch S."/>
            <person name="Krabben P."/>
            <person name="Duerre P."/>
            <person name="Daniel R."/>
        </authorList>
    </citation>
    <scope>NUCLEOTIDE SEQUENCE [LARGE SCALE GENOMIC DNA]</scope>
    <source>
        <strain evidence="2 3">DSM 53</strain>
    </source>
</reference>
<dbReference type="Proteomes" id="UP000190973">
    <property type="component" value="Unassembled WGS sequence"/>
</dbReference>
<organism evidence="2 3">
    <name type="scientific">Clostridium beijerinckii</name>
    <name type="common">Clostridium MP</name>
    <dbReference type="NCBI Taxonomy" id="1520"/>
    <lineage>
        <taxon>Bacteria</taxon>
        <taxon>Bacillati</taxon>
        <taxon>Bacillota</taxon>
        <taxon>Clostridia</taxon>
        <taxon>Eubacteriales</taxon>
        <taxon>Clostridiaceae</taxon>
        <taxon>Clostridium</taxon>
    </lineage>
</organism>
<comment type="caution">
    <text evidence="2">The sequence shown here is derived from an EMBL/GenBank/DDBJ whole genome shotgun (WGS) entry which is preliminary data.</text>
</comment>
<evidence type="ECO:0000256" key="1">
    <source>
        <dbReference type="SAM" id="Phobius"/>
    </source>
</evidence>
<proteinExistence type="predicted"/>
<feature type="transmembrane region" description="Helical" evidence="1">
    <location>
        <begin position="12"/>
        <end position="30"/>
    </location>
</feature>
<name>A0A1S8S8D4_CLOBE</name>
<keyword evidence="1" id="KW-0472">Membrane</keyword>
<evidence type="ECO:0000313" key="3">
    <source>
        <dbReference type="Proteomes" id="UP000190973"/>
    </source>
</evidence>
<protein>
    <recommendedName>
        <fullName evidence="4">DUF4044 domain-containing protein</fullName>
    </recommendedName>
</protein>
<dbReference type="EMBL" id="LZZI01000034">
    <property type="protein sequence ID" value="OOM61582.1"/>
    <property type="molecule type" value="Genomic_DNA"/>
</dbReference>
<keyword evidence="1" id="KW-1133">Transmembrane helix</keyword>
<evidence type="ECO:0008006" key="4">
    <source>
        <dbReference type="Google" id="ProtNLM"/>
    </source>
</evidence>
<accession>A0A1S8S8D4</accession>
<keyword evidence="1" id="KW-0812">Transmembrane</keyword>
<evidence type="ECO:0000313" key="2">
    <source>
        <dbReference type="EMBL" id="OOM61582.1"/>
    </source>
</evidence>
<gene>
    <name evidence="2" type="ORF">CLBCK_22530</name>
</gene>
<dbReference type="AlphaFoldDB" id="A0A1S8S8D4"/>